<dbReference type="EMBL" id="AP017457">
    <property type="protein sequence ID" value="BAU99349.1"/>
    <property type="molecule type" value="Genomic_DNA"/>
</dbReference>
<sequence>MAHNIILVRHGEQLDAEHGVIDGPLSPRGIAQAEAVGRRLADVEFSHVWHSPLERAWETVRVMSEQMQGVTTEPSALLMDCIPAGKSEETPSVFDPFFGSVTEADIEAGSAQMADAVAEFLAPGRQGETDLLVTHNNVIAWFVLEALGAPAWKWVTLNQAYCGITVLQQRPGRPWALVSHNDLGHLPVELRSGIPDAYTI</sequence>
<dbReference type="SUPFAM" id="SSF53254">
    <property type="entry name" value="Phosphoglycerate mutase-like"/>
    <property type="match status" value="1"/>
</dbReference>
<organism evidence="2 3">
    <name type="scientific">Aurantimicrobium minutum</name>
    <dbReference type="NCBI Taxonomy" id="708131"/>
    <lineage>
        <taxon>Bacteria</taxon>
        <taxon>Bacillati</taxon>
        <taxon>Actinomycetota</taxon>
        <taxon>Actinomycetes</taxon>
        <taxon>Micrococcales</taxon>
        <taxon>Microbacteriaceae</taxon>
        <taxon>Aurantimicrobium</taxon>
    </lineage>
</organism>
<dbReference type="Pfam" id="PF00300">
    <property type="entry name" value="His_Phos_1"/>
    <property type="match status" value="2"/>
</dbReference>
<keyword evidence="1" id="KW-0378">Hydrolase</keyword>
<evidence type="ECO:0000313" key="3">
    <source>
        <dbReference type="Proteomes" id="UP000243847"/>
    </source>
</evidence>
<dbReference type="KEGG" id="amin:AUMI_18070"/>
<evidence type="ECO:0000256" key="1">
    <source>
        <dbReference type="ARBA" id="ARBA00022801"/>
    </source>
</evidence>
<dbReference type="RefSeq" id="WP_096381640.1">
    <property type="nucleotide sequence ID" value="NZ_AP017457.1"/>
</dbReference>
<name>A0A173LWW0_9MICO</name>
<dbReference type="InterPro" id="IPR029033">
    <property type="entry name" value="His_PPase_superfam"/>
</dbReference>
<dbReference type="CDD" id="cd07067">
    <property type="entry name" value="HP_PGM_like"/>
    <property type="match status" value="1"/>
</dbReference>
<proteinExistence type="predicted"/>
<dbReference type="InterPro" id="IPR013078">
    <property type="entry name" value="His_Pase_superF_clade-1"/>
</dbReference>
<dbReference type="PANTHER" id="PTHR20935:SF0">
    <property type="entry name" value="SERINE_THREONINE-PROTEIN PHOSPHATASE PGAM5, MITOCHONDRIAL"/>
    <property type="match status" value="1"/>
</dbReference>
<reference evidence="2 3" key="1">
    <citation type="journal article" date="2016" name="Genome Announc.">
        <title>Complete Genome Sequence of Aurantimicrobium minutum Type Strain KNCT, a Planktonic Ultramicrobacterium Isolated from River Water.</title>
        <authorList>
            <person name="Nakai R."/>
            <person name="Fujisawa T."/>
            <person name="Nakamura Y."/>
            <person name="Nishide H."/>
            <person name="Uchiyama I."/>
            <person name="Baba T."/>
            <person name="Toyoda A."/>
            <person name="Fujiyama A."/>
            <person name="Naganuma T."/>
            <person name="Niki H."/>
        </authorList>
    </citation>
    <scope>NUCLEOTIDE SEQUENCE [LARGE SCALE GENOMIC DNA]</scope>
    <source>
        <strain evidence="2 3">KNC</strain>
    </source>
</reference>
<evidence type="ECO:0000313" key="2">
    <source>
        <dbReference type="EMBL" id="BAU99349.1"/>
    </source>
</evidence>
<dbReference type="Gene3D" id="3.40.50.1240">
    <property type="entry name" value="Phosphoglycerate mutase-like"/>
    <property type="match status" value="1"/>
</dbReference>
<dbReference type="SMART" id="SM00855">
    <property type="entry name" value="PGAM"/>
    <property type="match status" value="1"/>
</dbReference>
<dbReference type="GO" id="GO:0016787">
    <property type="term" value="F:hydrolase activity"/>
    <property type="evidence" value="ECO:0007669"/>
    <property type="project" value="UniProtKB-KW"/>
</dbReference>
<dbReference type="AlphaFoldDB" id="A0A173LWW0"/>
<gene>
    <name evidence="2" type="ORF">AUMI_18070</name>
</gene>
<protein>
    <submittedName>
        <fullName evidence="2">Fructose-1,6-bisphosphatase</fullName>
    </submittedName>
</protein>
<dbReference type="PANTHER" id="PTHR20935">
    <property type="entry name" value="PHOSPHOGLYCERATE MUTASE-RELATED"/>
    <property type="match status" value="1"/>
</dbReference>
<dbReference type="InterPro" id="IPR051021">
    <property type="entry name" value="Mito_Ser/Thr_phosphatase"/>
</dbReference>
<dbReference type="GeneID" id="80452000"/>
<accession>A0A173LWW0</accession>
<dbReference type="OrthoDB" id="9800841at2"/>
<dbReference type="Proteomes" id="UP000243847">
    <property type="component" value="Chromosome sequence1"/>
</dbReference>